<sequence length="138" mass="14709">MVWSPQGSERRPDGVKPYPHKRAASAATSLVSKLNSSFALSTWVPIVMLMMEKWLWLGLGVTAVGFLAGLVYPTVSAAMDRQQYPPPGQLVDLGGLRLHLHCLGQGTPTVVMDVGAGAPAITWGLVPAAIAQFTRVCL</sequence>
<feature type="transmembrane region" description="Helical" evidence="1">
    <location>
        <begin position="54"/>
        <end position="75"/>
    </location>
</feature>
<dbReference type="RefSeq" id="WP_190448868.1">
    <property type="nucleotide sequence ID" value="NZ_JAMPLM010000050.1"/>
</dbReference>
<dbReference type="Proteomes" id="UP001476950">
    <property type="component" value="Unassembled WGS sequence"/>
</dbReference>
<proteinExistence type="predicted"/>
<name>A0ABV0KS03_9CYAN</name>
<gene>
    <name evidence="2" type="ORF">NDI38_26935</name>
</gene>
<keyword evidence="3" id="KW-1185">Reference proteome</keyword>
<dbReference type="EMBL" id="JAMPLM010000050">
    <property type="protein sequence ID" value="MEP1062014.1"/>
    <property type="molecule type" value="Genomic_DNA"/>
</dbReference>
<evidence type="ECO:0000313" key="2">
    <source>
        <dbReference type="EMBL" id="MEP1062014.1"/>
    </source>
</evidence>
<reference evidence="2 3" key="1">
    <citation type="submission" date="2022-04" db="EMBL/GenBank/DDBJ databases">
        <title>Positive selection, recombination, and allopatry shape intraspecific diversity of widespread and dominant cyanobacteria.</title>
        <authorList>
            <person name="Wei J."/>
            <person name="Shu W."/>
            <person name="Hu C."/>
        </authorList>
    </citation>
    <scope>NUCLEOTIDE SEQUENCE [LARGE SCALE GENOMIC DNA]</scope>
    <source>
        <strain evidence="2 3">AS-A4</strain>
    </source>
</reference>
<keyword evidence="1" id="KW-0812">Transmembrane</keyword>
<comment type="caution">
    <text evidence="2">The sequence shown here is derived from an EMBL/GenBank/DDBJ whole genome shotgun (WGS) entry which is preliminary data.</text>
</comment>
<evidence type="ECO:0000313" key="3">
    <source>
        <dbReference type="Proteomes" id="UP001476950"/>
    </source>
</evidence>
<evidence type="ECO:0000256" key="1">
    <source>
        <dbReference type="SAM" id="Phobius"/>
    </source>
</evidence>
<keyword evidence="1" id="KW-1133">Transmembrane helix</keyword>
<accession>A0ABV0KS03</accession>
<protein>
    <submittedName>
        <fullName evidence="2">Uncharacterized protein</fullName>
    </submittedName>
</protein>
<organism evidence="2 3">
    <name type="scientific">Stenomitos frigidus AS-A4</name>
    <dbReference type="NCBI Taxonomy" id="2933935"/>
    <lineage>
        <taxon>Bacteria</taxon>
        <taxon>Bacillati</taxon>
        <taxon>Cyanobacteriota</taxon>
        <taxon>Cyanophyceae</taxon>
        <taxon>Leptolyngbyales</taxon>
        <taxon>Leptolyngbyaceae</taxon>
        <taxon>Stenomitos</taxon>
    </lineage>
</organism>
<keyword evidence="1" id="KW-0472">Membrane</keyword>